<feature type="modified residue" description="N6-carboxylysine" evidence="3">
    <location>
        <position position="165"/>
    </location>
</feature>
<dbReference type="Pfam" id="PF02126">
    <property type="entry name" value="PTE"/>
    <property type="match status" value="1"/>
</dbReference>
<name>A0ABR7VC89_9FLAO</name>
<keyword evidence="1" id="KW-0479">Metal-binding</keyword>
<dbReference type="SUPFAM" id="SSF51556">
    <property type="entry name" value="Metallo-dependent hydrolases"/>
    <property type="match status" value="1"/>
</dbReference>
<dbReference type="RefSeq" id="WP_188314417.1">
    <property type="nucleotide sequence ID" value="NZ_JABTCG010000004.1"/>
</dbReference>
<comment type="caution">
    <text evidence="4">The sequence shown here is derived from an EMBL/GenBank/DDBJ whole genome shotgun (WGS) entry which is preliminary data.</text>
</comment>
<evidence type="ECO:0000256" key="3">
    <source>
        <dbReference type="PROSITE-ProRule" id="PRU00679"/>
    </source>
</evidence>
<comment type="similarity">
    <text evidence="3">Belongs to the metallo-dependent hydrolases superfamily. Phosphotriesterase family.</text>
</comment>
<dbReference type="EMBL" id="JABTCG010000004">
    <property type="protein sequence ID" value="MBD0851289.1"/>
    <property type="molecule type" value="Genomic_DNA"/>
</dbReference>
<dbReference type="InterPro" id="IPR001559">
    <property type="entry name" value="Phosphotriesterase"/>
</dbReference>
<protein>
    <submittedName>
        <fullName evidence="4">Phosphotriesterase</fullName>
    </submittedName>
</protein>
<sequence length="337" mass="38024">MNGQLKFIVLIFILAIGVGRSQTTQHPLIQDVKGTHPTDSNQIWLSHEHILVDFIGADSIQPNSYNHDAILNEVLPFFEELKEFSVAYFVDATPNFLGRDVLLLEKIANITGIRIITNTGLYGARYNKFIPEYVKKTTAEDLAEMWINEYRNGIDKTPIRPGFIKIGIDNSDSLHPIHQKLVKAAALTNLKTGLTIASHTGEAIGLWPQLNILKEMGVSPTSFIWVHAQEENNNDNYLKAAEMGCWISLDGLGWDLEKHVEKIVFAKRNGILDRILISHDSGWYDPQKENQTIKPYTAIFKKLYPELKSHGFTDDEFKLLISVNPSKAFSIVISNNP</sequence>
<gene>
    <name evidence="4" type="ORF">HPE63_11475</name>
</gene>
<proteinExistence type="inferred from homology"/>
<dbReference type="PANTHER" id="PTHR10819:SF3">
    <property type="entry name" value="PHOSPHOTRIESTERASE-RELATED PROTEIN"/>
    <property type="match status" value="1"/>
</dbReference>
<dbReference type="InterPro" id="IPR032466">
    <property type="entry name" value="Metal_Hydrolase"/>
</dbReference>
<evidence type="ECO:0000313" key="5">
    <source>
        <dbReference type="Proteomes" id="UP000598350"/>
    </source>
</evidence>
<dbReference type="Gene3D" id="3.20.20.140">
    <property type="entry name" value="Metal-dependent hydrolases"/>
    <property type="match status" value="1"/>
</dbReference>
<dbReference type="PROSITE" id="PS51347">
    <property type="entry name" value="PHOSPHOTRIESTERASE_2"/>
    <property type="match status" value="1"/>
</dbReference>
<keyword evidence="5" id="KW-1185">Reference proteome</keyword>
<evidence type="ECO:0000313" key="4">
    <source>
        <dbReference type="EMBL" id="MBD0851289.1"/>
    </source>
</evidence>
<accession>A0ABR7VC89</accession>
<keyword evidence="2" id="KW-0378">Hydrolase</keyword>
<evidence type="ECO:0000256" key="1">
    <source>
        <dbReference type="ARBA" id="ARBA00022723"/>
    </source>
</evidence>
<organism evidence="4 5">
    <name type="scientific">Maribacter arenosus</name>
    <dbReference type="NCBI Taxonomy" id="1854708"/>
    <lineage>
        <taxon>Bacteria</taxon>
        <taxon>Pseudomonadati</taxon>
        <taxon>Bacteroidota</taxon>
        <taxon>Flavobacteriia</taxon>
        <taxon>Flavobacteriales</taxon>
        <taxon>Flavobacteriaceae</taxon>
        <taxon>Maribacter</taxon>
    </lineage>
</organism>
<reference evidence="4 5" key="1">
    <citation type="submission" date="2020-05" db="EMBL/GenBank/DDBJ databases">
        <title>The draft genome sequence of Maribacter arenosus CAU 1321.</title>
        <authorList>
            <person name="Mu L."/>
        </authorList>
    </citation>
    <scope>NUCLEOTIDE SEQUENCE [LARGE SCALE GENOMIC DNA]</scope>
    <source>
        <strain evidence="4 5">CAU 1321</strain>
    </source>
</reference>
<evidence type="ECO:0000256" key="2">
    <source>
        <dbReference type="ARBA" id="ARBA00022801"/>
    </source>
</evidence>
<dbReference type="Proteomes" id="UP000598350">
    <property type="component" value="Unassembled WGS sequence"/>
</dbReference>
<dbReference type="PANTHER" id="PTHR10819">
    <property type="entry name" value="PHOSPHOTRIESTERASE-RELATED"/>
    <property type="match status" value="1"/>
</dbReference>